<dbReference type="PANTHER" id="PTHR43845">
    <property type="entry name" value="BLR5969 PROTEIN"/>
    <property type="match status" value="1"/>
</dbReference>
<comment type="caution">
    <text evidence="2">The sequence shown here is derived from an EMBL/GenBank/DDBJ whole genome shotgun (WGS) entry which is preliminary data.</text>
</comment>
<evidence type="ECO:0000313" key="2">
    <source>
        <dbReference type="EMBL" id="MEM5500225.1"/>
    </source>
</evidence>
<proteinExistence type="predicted"/>
<name>A0ABU9T324_9HYPH</name>
<dbReference type="SUPFAM" id="SSF56801">
    <property type="entry name" value="Acetyl-CoA synthetase-like"/>
    <property type="match status" value="1"/>
</dbReference>
<evidence type="ECO:0000259" key="1">
    <source>
        <dbReference type="Pfam" id="PF00501"/>
    </source>
</evidence>
<dbReference type="InterPro" id="IPR000873">
    <property type="entry name" value="AMP-dep_synth/lig_dom"/>
</dbReference>
<dbReference type="InterPro" id="IPR045851">
    <property type="entry name" value="AMP-bd_C_sf"/>
</dbReference>
<keyword evidence="3" id="KW-1185">Reference proteome</keyword>
<dbReference type="Gene3D" id="3.30.300.30">
    <property type="match status" value="1"/>
</dbReference>
<protein>
    <submittedName>
        <fullName evidence="2">AMP-binding protein</fullName>
    </submittedName>
</protein>
<evidence type="ECO:0000313" key="3">
    <source>
        <dbReference type="Proteomes" id="UP001477870"/>
    </source>
</evidence>
<organism evidence="2 3">
    <name type="scientific">Ahrensia kielensis</name>
    <dbReference type="NCBI Taxonomy" id="76980"/>
    <lineage>
        <taxon>Bacteria</taxon>
        <taxon>Pseudomonadati</taxon>
        <taxon>Pseudomonadota</taxon>
        <taxon>Alphaproteobacteria</taxon>
        <taxon>Hyphomicrobiales</taxon>
        <taxon>Ahrensiaceae</taxon>
        <taxon>Ahrensia</taxon>
    </lineage>
</organism>
<dbReference type="EMBL" id="JBBMQO010000001">
    <property type="protein sequence ID" value="MEM5500225.1"/>
    <property type="molecule type" value="Genomic_DNA"/>
</dbReference>
<dbReference type="PANTHER" id="PTHR43845:SF1">
    <property type="entry name" value="BLR5969 PROTEIN"/>
    <property type="match status" value="1"/>
</dbReference>
<dbReference type="RefSeq" id="WP_342846265.1">
    <property type="nucleotide sequence ID" value="NZ_JBBMQO010000001.1"/>
</dbReference>
<dbReference type="Gene3D" id="3.40.50.12780">
    <property type="entry name" value="N-terminal domain of ligase-like"/>
    <property type="match status" value="1"/>
</dbReference>
<feature type="domain" description="AMP-dependent synthetase/ligase" evidence="1">
    <location>
        <begin position="153"/>
        <end position="279"/>
    </location>
</feature>
<accession>A0ABU9T324</accession>
<dbReference type="InterPro" id="IPR042099">
    <property type="entry name" value="ANL_N_sf"/>
</dbReference>
<gene>
    <name evidence="2" type="ORF">WNY59_01340</name>
</gene>
<dbReference type="Proteomes" id="UP001477870">
    <property type="component" value="Unassembled WGS sequence"/>
</dbReference>
<dbReference type="Pfam" id="PF00501">
    <property type="entry name" value="AMP-binding"/>
    <property type="match status" value="1"/>
</dbReference>
<sequence length="421" mass="46229">MEPFRKVLPMDVNDPREYQTQEERRASQFSALTSKLSTLADNKYYARAYSGKKPVAAWDDLQNLPILRKEDLIAIQRNEAPFGGIVADGTIADYLFVSPGPIHEPGFMKPEFWRASRAMIAAGFEAGDIVHNTFSYHLTPGAWIFDSGARSIGCSVIPAGNAQLEQQITAIFQYGAIAYAGTPDFLKTLLEACQAADRGPVPIKKAIVSGGALTPGLREFFEKSNVNVRQCYATAELGLIGYEVDTSGQLIVDEDVIVEIVDPETGAAMPFGAVGEVVVTTLREDYPLIRFGTGDLSSFIQPEDRSAAIGERTGPVLAGWLGRADQTSKVRGMFVRPTQLNHLCQSIDGLQRVRLVIDRDNEKDDIMLFCEMENQLTATGEAAAIEKISNLFREICHVKTKVTLVDRGTMIDDGKVIVDMR</sequence>
<reference evidence="2 3" key="1">
    <citation type="submission" date="2024-03" db="EMBL/GenBank/DDBJ databases">
        <title>Community enrichment and isolation of bacterial strains for fucoidan degradation.</title>
        <authorList>
            <person name="Sichert A."/>
        </authorList>
    </citation>
    <scope>NUCLEOTIDE SEQUENCE [LARGE SCALE GENOMIC DNA]</scope>
    <source>
        <strain evidence="2 3">AS62</strain>
    </source>
</reference>